<dbReference type="SUPFAM" id="SSF56112">
    <property type="entry name" value="Protein kinase-like (PK-like)"/>
    <property type="match status" value="1"/>
</dbReference>
<evidence type="ECO:0000256" key="14">
    <source>
        <dbReference type="ARBA" id="ARBA00023306"/>
    </source>
</evidence>
<dbReference type="PANTHER" id="PTHR48016">
    <property type="entry name" value="MAP KINASE KINASE KINASE SSK2-RELATED-RELATED"/>
    <property type="match status" value="1"/>
</dbReference>
<evidence type="ECO:0000256" key="2">
    <source>
        <dbReference type="ARBA" id="ARBA00004496"/>
    </source>
</evidence>
<dbReference type="Gene3D" id="3.30.200.20">
    <property type="entry name" value="Phosphorylase Kinase, domain 1"/>
    <property type="match status" value="1"/>
</dbReference>
<evidence type="ECO:0000256" key="16">
    <source>
        <dbReference type="ARBA" id="ARBA00048329"/>
    </source>
</evidence>
<gene>
    <name evidence="22" type="primary">MAP3K8</name>
    <name evidence="22" type="ORF">AV530_011810</name>
</gene>
<dbReference type="AlphaFoldDB" id="A0A1V4KLX4"/>
<dbReference type="PROSITE" id="PS00108">
    <property type="entry name" value="PROTEIN_KINASE_ST"/>
    <property type="match status" value="1"/>
</dbReference>
<proteinExistence type="predicted"/>
<feature type="compositionally biased region" description="Low complexity" evidence="20">
    <location>
        <begin position="103"/>
        <end position="122"/>
    </location>
</feature>
<evidence type="ECO:0000256" key="7">
    <source>
        <dbReference type="ARBA" id="ARBA00022679"/>
    </source>
</evidence>
<evidence type="ECO:0000256" key="13">
    <source>
        <dbReference type="ARBA" id="ARBA00022859"/>
    </source>
</evidence>
<dbReference type="Pfam" id="PF00069">
    <property type="entry name" value="Pkinase"/>
    <property type="match status" value="1"/>
</dbReference>
<evidence type="ECO:0000256" key="10">
    <source>
        <dbReference type="ARBA" id="ARBA00022777"/>
    </source>
</evidence>
<protein>
    <recommendedName>
        <fullName evidence="18">Mitogen-activated protein kinase kinase kinase 8</fullName>
        <ecNumber evidence="3">2.7.11.25</ecNumber>
    </recommendedName>
    <alternativeName>
        <fullName evidence="19">Tumor progression locus 2</fullName>
    </alternativeName>
</protein>
<evidence type="ECO:0000256" key="17">
    <source>
        <dbReference type="ARBA" id="ARBA00065261"/>
    </source>
</evidence>
<name>A0A1V4KLX4_PATFA</name>
<keyword evidence="4" id="KW-0963">Cytoplasm</keyword>
<evidence type="ECO:0000256" key="12">
    <source>
        <dbReference type="ARBA" id="ARBA00022842"/>
    </source>
</evidence>
<dbReference type="PANTHER" id="PTHR48016:SF31">
    <property type="entry name" value="MITOGEN-ACTIVATED PROTEIN KINASE KINASE KINASE 8"/>
    <property type="match status" value="1"/>
</dbReference>
<dbReference type="InterPro" id="IPR011009">
    <property type="entry name" value="Kinase-like_dom_sf"/>
</dbReference>
<comment type="caution">
    <text evidence="22">The sequence shown here is derived from an EMBL/GenBank/DDBJ whole genome shotgun (WGS) entry which is preliminary data.</text>
</comment>
<dbReference type="GO" id="GO:0046872">
    <property type="term" value="F:metal ion binding"/>
    <property type="evidence" value="ECO:0007669"/>
    <property type="project" value="UniProtKB-KW"/>
</dbReference>
<keyword evidence="8" id="KW-0479">Metal-binding</keyword>
<dbReference type="GO" id="GO:0002376">
    <property type="term" value="P:immune system process"/>
    <property type="evidence" value="ECO:0007669"/>
    <property type="project" value="UniProtKB-KW"/>
</dbReference>
<dbReference type="FunFam" id="1.10.510.10:FF:000327">
    <property type="entry name" value="Mitogen-activated protein kinase kinase kinase 8"/>
    <property type="match status" value="1"/>
</dbReference>
<comment type="subcellular location">
    <subcellularLocation>
        <location evidence="2">Cytoplasm</location>
    </subcellularLocation>
</comment>
<accession>A0A1V4KLX4</accession>
<organism evidence="22 23">
    <name type="scientific">Patagioenas fasciata monilis</name>
    <dbReference type="NCBI Taxonomy" id="372326"/>
    <lineage>
        <taxon>Eukaryota</taxon>
        <taxon>Metazoa</taxon>
        <taxon>Chordata</taxon>
        <taxon>Craniata</taxon>
        <taxon>Vertebrata</taxon>
        <taxon>Euteleostomi</taxon>
        <taxon>Archelosauria</taxon>
        <taxon>Archosauria</taxon>
        <taxon>Dinosauria</taxon>
        <taxon>Saurischia</taxon>
        <taxon>Theropoda</taxon>
        <taxon>Coelurosauria</taxon>
        <taxon>Aves</taxon>
        <taxon>Neognathae</taxon>
        <taxon>Neoaves</taxon>
        <taxon>Columbimorphae</taxon>
        <taxon>Columbiformes</taxon>
        <taxon>Columbidae</taxon>
        <taxon>Patagioenas</taxon>
    </lineage>
</organism>
<keyword evidence="13" id="KW-0391">Immunity</keyword>
<keyword evidence="14" id="KW-0131">Cell cycle</keyword>
<keyword evidence="23" id="KW-1185">Reference proteome</keyword>
<dbReference type="GO" id="GO:0005524">
    <property type="term" value="F:ATP binding"/>
    <property type="evidence" value="ECO:0007669"/>
    <property type="project" value="UniProtKB-KW"/>
</dbReference>
<keyword evidence="7" id="KW-0808">Transferase</keyword>
<feature type="compositionally biased region" description="Basic residues" evidence="20">
    <location>
        <begin position="80"/>
        <end position="94"/>
    </location>
</feature>
<dbReference type="Proteomes" id="UP000190648">
    <property type="component" value="Unassembled WGS sequence"/>
</dbReference>
<comment type="catalytic activity">
    <reaction evidence="15">
        <text>L-threonyl-[protein] + ATP = O-phospho-L-threonyl-[protein] + ADP + H(+)</text>
        <dbReference type="Rhea" id="RHEA:46608"/>
        <dbReference type="Rhea" id="RHEA-COMP:11060"/>
        <dbReference type="Rhea" id="RHEA-COMP:11605"/>
        <dbReference type="ChEBI" id="CHEBI:15378"/>
        <dbReference type="ChEBI" id="CHEBI:30013"/>
        <dbReference type="ChEBI" id="CHEBI:30616"/>
        <dbReference type="ChEBI" id="CHEBI:61977"/>
        <dbReference type="ChEBI" id="CHEBI:456216"/>
        <dbReference type="EC" id="2.7.11.25"/>
    </reaction>
</comment>
<evidence type="ECO:0000256" key="18">
    <source>
        <dbReference type="ARBA" id="ARBA00069056"/>
    </source>
</evidence>
<reference evidence="22 23" key="1">
    <citation type="submission" date="2016-02" db="EMBL/GenBank/DDBJ databases">
        <title>Band-tailed pigeon sequencing and assembly.</title>
        <authorList>
            <person name="Soares A.E."/>
            <person name="Novak B.J."/>
            <person name="Rice E.S."/>
            <person name="O'Connell B."/>
            <person name="Chang D."/>
            <person name="Weber S."/>
            <person name="Shapiro B."/>
        </authorList>
    </citation>
    <scope>NUCLEOTIDE SEQUENCE [LARGE SCALE GENOMIC DNA]</scope>
    <source>
        <strain evidence="22">BTP2013</strain>
        <tissue evidence="22">Blood</tissue>
    </source>
</reference>
<evidence type="ECO:0000256" key="3">
    <source>
        <dbReference type="ARBA" id="ARBA00012406"/>
    </source>
</evidence>
<comment type="subunit">
    <text evidence="17">Forms a ternary complex with NFKB1/p105 and TNIP2. Interacts with NFKB1; the interaction increases the stability of MAP3K8 but inhibits its MEK phosphorylation activity, whereas loss of interaction following LPS stimulation leads to its degradation. Interacts with CD40 and TRAF6; the interaction is required for ERK activation. Interacts with KSR2; the interaction inhibits ERK and NF-kappa-B activation.</text>
</comment>
<dbReference type="InterPro" id="IPR008271">
    <property type="entry name" value="Ser/Thr_kinase_AS"/>
</dbReference>
<keyword evidence="9" id="KW-0547">Nucleotide-binding</keyword>
<evidence type="ECO:0000313" key="23">
    <source>
        <dbReference type="Proteomes" id="UP000190648"/>
    </source>
</evidence>
<keyword evidence="5" id="KW-0723">Serine/threonine-protein kinase</keyword>
<dbReference type="OrthoDB" id="8693905at2759"/>
<keyword evidence="10 22" id="KW-0418">Kinase</keyword>
<dbReference type="EC" id="2.7.11.25" evidence="3"/>
<evidence type="ECO:0000256" key="15">
    <source>
        <dbReference type="ARBA" id="ARBA00047559"/>
    </source>
</evidence>
<dbReference type="PROSITE" id="PS50011">
    <property type="entry name" value="PROTEIN_KINASE_DOM"/>
    <property type="match status" value="1"/>
</dbReference>
<dbReference type="InterPro" id="IPR050538">
    <property type="entry name" value="MAP_kinase_kinase_kinase"/>
</dbReference>
<feature type="domain" description="Protein kinase" evidence="21">
    <location>
        <begin position="336"/>
        <end position="586"/>
    </location>
</feature>
<comment type="catalytic activity">
    <reaction evidence="16">
        <text>L-seryl-[protein] + ATP = O-phospho-L-seryl-[protein] + ADP + H(+)</text>
        <dbReference type="Rhea" id="RHEA:17989"/>
        <dbReference type="Rhea" id="RHEA-COMP:9863"/>
        <dbReference type="Rhea" id="RHEA-COMP:11604"/>
        <dbReference type="ChEBI" id="CHEBI:15378"/>
        <dbReference type="ChEBI" id="CHEBI:29999"/>
        <dbReference type="ChEBI" id="CHEBI:30616"/>
        <dbReference type="ChEBI" id="CHEBI:83421"/>
        <dbReference type="ChEBI" id="CHEBI:456216"/>
        <dbReference type="EC" id="2.7.11.25"/>
    </reaction>
</comment>
<dbReference type="Gene3D" id="1.10.510.10">
    <property type="entry name" value="Transferase(Phosphotransferase) domain 1"/>
    <property type="match status" value="1"/>
</dbReference>
<dbReference type="EMBL" id="LSYS01002888">
    <property type="protein sequence ID" value="OPJ85401.1"/>
    <property type="molecule type" value="Genomic_DNA"/>
</dbReference>
<evidence type="ECO:0000259" key="21">
    <source>
        <dbReference type="PROSITE" id="PS50011"/>
    </source>
</evidence>
<evidence type="ECO:0000256" key="1">
    <source>
        <dbReference type="ARBA" id="ARBA00001946"/>
    </source>
</evidence>
<feature type="region of interest" description="Disordered" evidence="20">
    <location>
        <begin position="76"/>
        <end position="137"/>
    </location>
</feature>
<keyword evidence="6" id="KW-0597">Phosphoprotein</keyword>
<evidence type="ECO:0000256" key="11">
    <source>
        <dbReference type="ARBA" id="ARBA00022840"/>
    </source>
</evidence>
<dbReference type="STRING" id="372326.A0A1V4KLX4"/>
<evidence type="ECO:0000256" key="4">
    <source>
        <dbReference type="ARBA" id="ARBA00022490"/>
    </source>
</evidence>
<keyword evidence="11" id="KW-0067">ATP-binding</keyword>
<dbReference type="GO" id="GO:0005829">
    <property type="term" value="C:cytosol"/>
    <property type="evidence" value="ECO:0007669"/>
    <property type="project" value="UniProtKB-ARBA"/>
</dbReference>
<dbReference type="FunFam" id="3.30.200.20:FF:000283">
    <property type="entry name" value="Mitogen-activated protein kinase kinase kinase 8"/>
    <property type="match status" value="1"/>
</dbReference>
<evidence type="ECO:0000256" key="19">
    <source>
        <dbReference type="ARBA" id="ARBA00077901"/>
    </source>
</evidence>
<evidence type="ECO:0000313" key="22">
    <source>
        <dbReference type="EMBL" id="OPJ85401.1"/>
    </source>
</evidence>
<sequence>MCDRRLTLLAEFHVLSYDAKENKIRKLLGSPLAADAAHGDTRGCGKGFTDATSQQHAVAVGRCQVRGERQSWGCAWPGAARHRLPPSGKPKQKPRREPPRSPAPGEGRAAPPAPFPASGSFPQLSAGRPRRWLRADGRTGCTASPGVLRTATERCEIVISGKYGFKKHDVFRDYTETFLMVLCDATRINTRSGFAKWTVMEYMSTGSDNKEEIDLLLNNLNMSEVIDIMENLYPGGDLEVYEDSLITMCEEANQNEERAESLLFCEREVSFMSSVKYGTVEDLLAFANQVSNTAKPFKGCRQQESGILLNMITPKNGRYQIDSDVLLFPWKLTYRNIGSDFIPRGAFGKVYLAQDRETKKRMACKLVPVEQFKPSDVEIQACFRHENIAELYGAILWDETIHLFMEAGEGGSVMEKLESCGPMREFEIIWVTKHILKGLDFLHSKRIIHHDIKPSNIVFMSTKAVLVDFGLSVQMTEDIYYPKDLRGTEIYMSPEVILCRGHTTKADIYSMGATIIHMQTGIPPWVNRYPRSAYPSYLYIIHKQAPPLEDIAEDCSTSMRELLEAALERNPNHRLSAADLLKHEALHPPPEEQPRCQSLDSALFERKRLLARKELQLPENITDSSLCTGSMEESDLLKRQRSLYIDFGALAGYFNIVRGPPALEYD</sequence>
<evidence type="ECO:0000256" key="5">
    <source>
        <dbReference type="ARBA" id="ARBA00022527"/>
    </source>
</evidence>
<comment type="cofactor">
    <cofactor evidence="1">
        <name>Mg(2+)</name>
        <dbReference type="ChEBI" id="CHEBI:18420"/>
    </cofactor>
</comment>
<dbReference type="InterPro" id="IPR000719">
    <property type="entry name" value="Prot_kinase_dom"/>
</dbReference>
<evidence type="ECO:0000256" key="6">
    <source>
        <dbReference type="ARBA" id="ARBA00022553"/>
    </source>
</evidence>
<dbReference type="CDD" id="cd13995">
    <property type="entry name" value="STKc_MAP3K8"/>
    <property type="match status" value="1"/>
</dbReference>
<evidence type="ECO:0000256" key="8">
    <source>
        <dbReference type="ARBA" id="ARBA00022723"/>
    </source>
</evidence>
<dbReference type="SMART" id="SM00220">
    <property type="entry name" value="S_TKc"/>
    <property type="match status" value="1"/>
</dbReference>
<keyword evidence="12" id="KW-0460">Magnesium</keyword>
<evidence type="ECO:0000256" key="20">
    <source>
        <dbReference type="SAM" id="MobiDB-lite"/>
    </source>
</evidence>
<evidence type="ECO:0000256" key="9">
    <source>
        <dbReference type="ARBA" id="ARBA00022741"/>
    </source>
</evidence>
<dbReference type="GO" id="GO:0004709">
    <property type="term" value="F:MAP kinase kinase kinase activity"/>
    <property type="evidence" value="ECO:0007669"/>
    <property type="project" value="UniProtKB-EC"/>
</dbReference>